<dbReference type="CDD" id="cd03143">
    <property type="entry name" value="A4_beta-galactosidase_middle_domain"/>
    <property type="match status" value="1"/>
</dbReference>
<sequence length="1094" mass="122841">MSKKIISVIIAILFFTSLISETVHAVKKSDTEIDNFLNPPKENRPWVFMWWYDNVDKPAITEHLEELSKKGIGGVLVFYHGGMPNVPFLGEAWLELYRHTVRECARLGLECGANVSSGWPSGGPWIDQKNGAKRVASSETILEGPSQFSGKLNTPTGITGLYKDDAVWAYPVHDSISFKPSISVSSNAKDINNMLDGDYNTAWNPENETEEPWILFDFKSPQKVDFVYLEREGTTILESSEDGKTYQPVDTLHSIGDVYQNVFQPVPERTARFFRLVLKKGRGESVRMVSLGTKSDVHQVALMNAKRGLMNPLTPIGTSKLEVEQAFPLTPLQASSKNSPLRIEDAIDLTNKISPDGSLNWKVPEGKWKIIRVGTAFVEIPAGGGLLPDYLSVESTDFDFDHSSGVLIREAEKQEGTTFKYLHEDNVEIHGIYSWTENMLEEFRNRRGYDPKPYLAAMAGEIVENTDITERFLNDVRRTIADCVADGHYKIWADRAHEKGVQVRAEAGGQHLPRLMMNDGLKNLGRMDVPVGEFWYGGQWSENQWIPAVHHSGSLSEEWYEGRQNVNTKQAASASHLYGKEKTASEAFTSFTHWVSSPATLLPRANVAFCEGINDITFHGSATSGPANGMPGTVFAAGVHFNNRITWWNRAKSFTDYLARCQYMLRRGHFVADVLYYEGDLVPCFVSPKNIDPDRGFGYDYDVCNTEIIMSRLSVRDGRIYLPDGMNYQVLVLPESGIVPIEVARKILELVQEGATVIGPRFIKTPGLKNFPESEKTLREITEKLWGKTEGPVDRAVGKGRVISGVKIAEVLKKKAIERDFSYMNENEIASYGTTPVKIDFIHRKEGETDIYFIINRRNTTENIDAKFRITGKLPEFWNPVDGSSCSAKAFSISGSRTTIPMELAPYQGIFVVFRKPTSETRLDGNNYTNYEVLKTLDSSWSLHFDPKLGGPEKPIIYKSLQDLTTSSVPEIKYYSGAVVYRKEFDLDKISKEKLFLDLGTVHDLATIRLNGNDLGTVWCAPWRLDISEYCKTKGNVLEIEVTNTWWNRLVYDASLPEKERITKTNIGFSPTSGLMPSGLIGPVTIKKEDTSKP</sequence>
<dbReference type="Pfam" id="PF17132">
    <property type="entry name" value="Glyco_hydro_106"/>
    <property type="match status" value="1"/>
</dbReference>
<feature type="signal peptide" evidence="3">
    <location>
        <begin position="1"/>
        <end position="25"/>
    </location>
</feature>
<dbReference type="RefSeq" id="WP_183670216.1">
    <property type="nucleotide sequence ID" value="NZ_BMPB01000001.1"/>
</dbReference>
<evidence type="ECO:0008006" key="8">
    <source>
        <dbReference type="Google" id="ProtNLM"/>
    </source>
</evidence>
<dbReference type="PANTHER" id="PTHR43817:SF1">
    <property type="entry name" value="HYDROLASE, FAMILY 43, PUTATIVE (AFU_ORTHOLOGUE AFUA_3G01660)-RELATED"/>
    <property type="match status" value="1"/>
</dbReference>
<proteinExistence type="predicted"/>
<comment type="caution">
    <text evidence="6">The sequence shown here is derived from an EMBL/GenBank/DDBJ whole genome shotgun (WGS) entry which is preliminary data.</text>
</comment>
<keyword evidence="2" id="KW-0378">Hydrolase</keyword>
<gene>
    <name evidence="6" type="ORF">GGQ57_001786</name>
</gene>
<keyword evidence="7" id="KW-1185">Reference proteome</keyword>
<name>A0ABR6KKK2_9BACT</name>
<dbReference type="NCBIfam" id="NF045579">
    <property type="entry name" value="rhamnoside_JR"/>
    <property type="match status" value="1"/>
</dbReference>
<evidence type="ECO:0000256" key="3">
    <source>
        <dbReference type="SAM" id="SignalP"/>
    </source>
</evidence>
<feature type="chain" id="PRO_5046696746" description="F5/8 type C domain-containing protein" evidence="3">
    <location>
        <begin position="26"/>
        <end position="1094"/>
    </location>
</feature>
<organism evidence="6 7">
    <name type="scientific">Parabacteroides faecis</name>
    <dbReference type="NCBI Taxonomy" id="1217282"/>
    <lineage>
        <taxon>Bacteria</taxon>
        <taxon>Pseudomonadati</taxon>
        <taxon>Bacteroidota</taxon>
        <taxon>Bacteroidia</taxon>
        <taxon>Bacteroidales</taxon>
        <taxon>Tannerellaceae</taxon>
        <taxon>Parabacteroides</taxon>
    </lineage>
</organism>
<dbReference type="EMBL" id="JACHOC010000003">
    <property type="protein sequence ID" value="MBB4621889.1"/>
    <property type="molecule type" value="Genomic_DNA"/>
</dbReference>
<feature type="domain" description="F5/8 type C" evidence="4">
    <location>
        <begin position="185"/>
        <end position="280"/>
    </location>
</feature>
<dbReference type="InterPro" id="IPR054593">
    <property type="entry name" value="Beta-mannosidase-like_N2"/>
</dbReference>
<evidence type="ECO:0000313" key="7">
    <source>
        <dbReference type="Proteomes" id="UP000533637"/>
    </source>
</evidence>
<protein>
    <recommendedName>
        <fullName evidence="8">F5/8 type C domain-containing protein</fullName>
    </recommendedName>
</protein>
<evidence type="ECO:0000256" key="1">
    <source>
        <dbReference type="ARBA" id="ARBA00022729"/>
    </source>
</evidence>
<dbReference type="Gene3D" id="2.60.120.260">
    <property type="entry name" value="Galactose-binding domain-like"/>
    <property type="match status" value="2"/>
</dbReference>
<evidence type="ECO:0000259" key="5">
    <source>
        <dbReference type="Pfam" id="PF22666"/>
    </source>
</evidence>
<feature type="domain" description="Beta-mannosidase-like galactose-binding" evidence="5">
    <location>
        <begin position="979"/>
        <end position="1049"/>
    </location>
</feature>
<keyword evidence="1 3" id="KW-0732">Signal</keyword>
<reference evidence="6 7" key="1">
    <citation type="submission" date="2020-08" db="EMBL/GenBank/DDBJ databases">
        <title>Genomic Encyclopedia of Type Strains, Phase IV (KMG-IV): sequencing the most valuable type-strain genomes for metagenomic binning, comparative biology and taxonomic classification.</title>
        <authorList>
            <person name="Goeker M."/>
        </authorList>
    </citation>
    <scope>NUCLEOTIDE SEQUENCE [LARGE SCALE GENOMIC DNA]</scope>
    <source>
        <strain evidence="6 7">DSM 102983</strain>
    </source>
</reference>
<accession>A0ABR6KKK2</accession>
<dbReference type="Proteomes" id="UP000533637">
    <property type="component" value="Unassembled WGS sequence"/>
</dbReference>
<dbReference type="Pfam" id="PF00754">
    <property type="entry name" value="F5_F8_type_C"/>
    <property type="match status" value="1"/>
</dbReference>
<dbReference type="InterPro" id="IPR000421">
    <property type="entry name" value="FA58C"/>
</dbReference>
<dbReference type="PANTHER" id="PTHR43817">
    <property type="entry name" value="GLYCOSYL HYDROLASE"/>
    <property type="match status" value="1"/>
</dbReference>
<dbReference type="InterPro" id="IPR008979">
    <property type="entry name" value="Galactose-bd-like_sf"/>
</dbReference>
<evidence type="ECO:0000259" key="4">
    <source>
        <dbReference type="Pfam" id="PF00754"/>
    </source>
</evidence>
<evidence type="ECO:0000313" key="6">
    <source>
        <dbReference type="EMBL" id="MBB4621889.1"/>
    </source>
</evidence>
<dbReference type="Pfam" id="PF22666">
    <property type="entry name" value="Glyco_hydro_2_N2"/>
    <property type="match status" value="1"/>
</dbReference>
<evidence type="ECO:0000256" key="2">
    <source>
        <dbReference type="ARBA" id="ARBA00022801"/>
    </source>
</evidence>
<dbReference type="SUPFAM" id="SSF49785">
    <property type="entry name" value="Galactose-binding domain-like"/>
    <property type="match status" value="2"/>
</dbReference>